<comment type="similarity">
    <text evidence="2">Belongs to the class-I aminoacyl-tRNA synthetase family. Glutamate--tRNA ligase type 1 subfamily.</text>
</comment>
<organism evidence="13 14">
    <name type="scientific">Colletotrichum karsti</name>
    <dbReference type="NCBI Taxonomy" id="1095194"/>
    <lineage>
        <taxon>Eukaryota</taxon>
        <taxon>Fungi</taxon>
        <taxon>Dikarya</taxon>
        <taxon>Ascomycota</taxon>
        <taxon>Pezizomycotina</taxon>
        <taxon>Sordariomycetes</taxon>
        <taxon>Hypocreomycetidae</taxon>
        <taxon>Glomerellales</taxon>
        <taxon>Glomerellaceae</taxon>
        <taxon>Colletotrichum</taxon>
        <taxon>Colletotrichum boninense species complex</taxon>
    </lineage>
</organism>
<evidence type="ECO:0000256" key="3">
    <source>
        <dbReference type="ARBA" id="ARBA00012835"/>
    </source>
</evidence>
<evidence type="ECO:0000256" key="8">
    <source>
        <dbReference type="ARBA" id="ARBA00023146"/>
    </source>
</evidence>
<dbReference type="HAMAP" id="MF_00022">
    <property type="entry name" value="Glu_tRNA_synth_type1"/>
    <property type="match status" value="1"/>
</dbReference>
<keyword evidence="7 11" id="KW-0648">Protein biosynthesis</keyword>
<dbReference type="Pfam" id="PF00749">
    <property type="entry name" value="tRNA-synt_1c"/>
    <property type="match status" value="1"/>
</dbReference>
<dbReference type="InterPro" id="IPR020058">
    <property type="entry name" value="Glu/Gln-tRNA-synth_Ib_cat-dom"/>
</dbReference>
<dbReference type="Gene3D" id="3.40.50.620">
    <property type="entry name" value="HUPs"/>
    <property type="match status" value="1"/>
</dbReference>
<dbReference type="GO" id="GO:0004818">
    <property type="term" value="F:glutamate-tRNA ligase activity"/>
    <property type="evidence" value="ECO:0007669"/>
    <property type="project" value="UniProtKB-EC"/>
</dbReference>
<dbReference type="Proteomes" id="UP000781932">
    <property type="component" value="Unassembled WGS sequence"/>
</dbReference>
<comment type="subcellular location">
    <subcellularLocation>
        <location evidence="1">Mitochondrion</location>
    </subcellularLocation>
</comment>
<dbReference type="EMBL" id="JAATWM020000012">
    <property type="protein sequence ID" value="KAF9877904.1"/>
    <property type="molecule type" value="Genomic_DNA"/>
</dbReference>
<dbReference type="PANTHER" id="PTHR43311:SF2">
    <property type="entry name" value="GLUTAMATE--TRNA LIGASE, MITOCHONDRIAL-RELATED"/>
    <property type="match status" value="1"/>
</dbReference>
<keyword evidence="14" id="KW-1185">Reference proteome</keyword>
<evidence type="ECO:0000256" key="6">
    <source>
        <dbReference type="ARBA" id="ARBA00022840"/>
    </source>
</evidence>
<evidence type="ECO:0000256" key="7">
    <source>
        <dbReference type="ARBA" id="ARBA00022917"/>
    </source>
</evidence>
<dbReference type="InterPro" id="IPR004527">
    <property type="entry name" value="Glu-tRNA-ligase_bac/mito"/>
</dbReference>
<proteinExistence type="inferred from homology"/>
<dbReference type="InterPro" id="IPR014729">
    <property type="entry name" value="Rossmann-like_a/b/a_fold"/>
</dbReference>
<evidence type="ECO:0000256" key="9">
    <source>
        <dbReference type="ARBA" id="ARBA00030865"/>
    </source>
</evidence>
<name>A0A9P6LJ21_9PEZI</name>
<dbReference type="FunFam" id="3.40.50.620:FF:000045">
    <property type="entry name" value="Glutamate--tRNA ligase, mitochondrial"/>
    <property type="match status" value="1"/>
</dbReference>
<evidence type="ECO:0000313" key="13">
    <source>
        <dbReference type="EMBL" id="KAF9877904.1"/>
    </source>
</evidence>
<dbReference type="AlphaFoldDB" id="A0A9P6LJ21"/>
<evidence type="ECO:0000256" key="4">
    <source>
        <dbReference type="ARBA" id="ARBA00022598"/>
    </source>
</evidence>
<keyword evidence="4 11" id="KW-0436">Ligase</keyword>
<dbReference type="GO" id="GO:0006424">
    <property type="term" value="P:glutamyl-tRNA aminoacylation"/>
    <property type="evidence" value="ECO:0007669"/>
    <property type="project" value="InterPro"/>
</dbReference>
<dbReference type="CDD" id="cd00808">
    <property type="entry name" value="GluRS_core"/>
    <property type="match status" value="1"/>
</dbReference>
<dbReference type="PRINTS" id="PR00987">
    <property type="entry name" value="TRNASYNTHGLU"/>
</dbReference>
<keyword evidence="8 11" id="KW-0030">Aminoacyl-tRNA synthetase</keyword>
<evidence type="ECO:0000313" key="14">
    <source>
        <dbReference type="Proteomes" id="UP000781932"/>
    </source>
</evidence>
<dbReference type="InterPro" id="IPR020751">
    <property type="entry name" value="aa-tRNA-synth_I_codon-bd_sub2"/>
</dbReference>
<evidence type="ECO:0000256" key="11">
    <source>
        <dbReference type="RuleBase" id="RU363037"/>
    </source>
</evidence>
<gene>
    <name evidence="13" type="ORF">CkaCkLH20_04480</name>
</gene>
<keyword evidence="5 11" id="KW-0547">Nucleotide-binding</keyword>
<dbReference type="Gene3D" id="1.10.10.350">
    <property type="match status" value="1"/>
</dbReference>
<dbReference type="InterPro" id="IPR049940">
    <property type="entry name" value="GluQ/Sye"/>
</dbReference>
<reference evidence="13" key="2">
    <citation type="submission" date="2020-11" db="EMBL/GenBank/DDBJ databases">
        <title>Whole genome sequencing of Colletotrichum sp.</title>
        <authorList>
            <person name="Li H."/>
        </authorList>
    </citation>
    <scope>NUCLEOTIDE SEQUENCE</scope>
    <source>
        <strain evidence="13">CkLH20</strain>
    </source>
</reference>
<evidence type="ECO:0000256" key="2">
    <source>
        <dbReference type="ARBA" id="ARBA00007894"/>
    </source>
</evidence>
<dbReference type="GO" id="GO:0005524">
    <property type="term" value="F:ATP binding"/>
    <property type="evidence" value="ECO:0007669"/>
    <property type="project" value="UniProtKB-KW"/>
</dbReference>
<dbReference type="OrthoDB" id="428822at2759"/>
<feature type="domain" description="Glutamyl/glutaminyl-tRNA synthetase class Ib catalytic" evidence="12">
    <location>
        <begin position="64"/>
        <end position="374"/>
    </location>
</feature>
<protein>
    <recommendedName>
        <fullName evidence="10">Glutamate--tRNA ligase, mitochondrial</fullName>
        <ecNumber evidence="3">6.1.1.17</ecNumber>
    </recommendedName>
    <alternativeName>
        <fullName evidence="9">Glutamyl-tRNA synthetase</fullName>
    </alternativeName>
</protein>
<dbReference type="EC" id="6.1.1.17" evidence="3"/>
<evidence type="ECO:0000256" key="1">
    <source>
        <dbReference type="ARBA" id="ARBA00004173"/>
    </source>
</evidence>
<comment type="caution">
    <text evidence="13">The sequence shown here is derived from an EMBL/GenBank/DDBJ whole genome shotgun (WGS) entry which is preliminary data.</text>
</comment>
<keyword evidence="6 11" id="KW-0067">ATP-binding</keyword>
<accession>A0A9P6LJ21</accession>
<dbReference type="SUPFAM" id="SSF52374">
    <property type="entry name" value="Nucleotidylyl transferase"/>
    <property type="match status" value="1"/>
</dbReference>
<evidence type="ECO:0000259" key="12">
    <source>
        <dbReference type="Pfam" id="PF00749"/>
    </source>
</evidence>
<dbReference type="NCBIfam" id="TIGR00464">
    <property type="entry name" value="gltX_bact"/>
    <property type="match status" value="1"/>
</dbReference>
<dbReference type="PANTHER" id="PTHR43311">
    <property type="entry name" value="GLUTAMATE--TRNA LIGASE"/>
    <property type="match status" value="1"/>
</dbReference>
<dbReference type="GeneID" id="62160273"/>
<sequence length="625" mass="70027">MTTISLRPHTRSLLQRQLYTCQKCRAGSPRWHSSTAEPRGFEALRKKLPTLGNKLRELPDKPARTRFAPSPTGYLHLGSLRTALYNWLLARATGGQFIIRVEDTDRTRIVQDAVPRLLSDLKWADLSWDEGPDVGGRFGPYVQSKRLHLYQKYLTQLLESGHAYRCFCTSHDLERHKQQSLDAGGTAHYPGTCRDVPVPEAERRGAAGEPHVVRFRAGAGRLRPSFVDAVYGNYQKNEPEDDFILFKSDGYPTYHFANVVDDHLMEITHVIRGAEWLISTPKHIALYEALGWEPPTFAHAGLLCAQNGEKLSKRNHDIDISSYRDKGILPSALNNWLALLGWSMHEKDVKKHGEVFYTTKDLAEKFSLRFTKGNIKTNPEKLTLFQGKHLTKLLTIENPSAGEERLLRQSIIPPTRALLARISDLVSSGAEERLVSPTNSRYAISVPDFSRLDPALDPRDRAASENQIMRILRTTMAKNAPVDPQALVYEHPSLFFRPSAMAYARHTFTRSRASLQPAEAEDGTSRPLGELVRELKAAFEAVPESEWGAARLQEVINEFGARLDETALVRGREGVNKTTGGAKAAYELLRMVLTGDADRGSKPAKLQLAVLGKSETLARFEMCCA</sequence>
<evidence type="ECO:0000256" key="10">
    <source>
        <dbReference type="ARBA" id="ARBA00072917"/>
    </source>
</evidence>
<dbReference type="RefSeq" id="XP_038747365.1">
    <property type="nucleotide sequence ID" value="XM_038887199.1"/>
</dbReference>
<evidence type="ECO:0000256" key="5">
    <source>
        <dbReference type="ARBA" id="ARBA00022741"/>
    </source>
</evidence>
<reference evidence="13" key="1">
    <citation type="submission" date="2020-03" db="EMBL/GenBank/DDBJ databases">
        <authorList>
            <person name="He L."/>
        </authorList>
    </citation>
    <scope>NUCLEOTIDE SEQUENCE</scope>
    <source>
        <strain evidence="13">CkLH20</strain>
    </source>
</reference>
<dbReference type="GO" id="GO:0005739">
    <property type="term" value="C:mitochondrion"/>
    <property type="evidence" value="ECO:0007669"/>
    <property type="project" value="UniProtKB-SubCell"/>
</dbReference>
<dbReference type="InterPro" id="IPR000924">
    <property type="entry name" value="Glu/Gln-tRNA-synth"/>
</dbReference>
<dbReference type="InterPro" id="IPR033910">
    <property type="entry name" value="GluRS_core"/>
</dbReference>
<dbReference type="GO" id="GO:0008270">
    <property type="term" value="F:zinc ion binding"/>
    <property type="evidence" value="ECO:0007669"/>
    <property type="project" value="InterPro"/>
</dbReference>